<dbReference type="GO" id="GO:0043565">
    <property type="term" value="F:sequence-specific DNA binding"/>
    <property type="evidence" value="ECO:0007669"/>
    <property type="project" value="InterPro"/>
</dbReference>
<reference evidence="5 6" key="1">
    <citation type="submission" date="2021-12" db="EMBL/GenBank/DDBJ databases">
        <title>Genome sequencing of bacteria with rrn-lacking chromosome and rrn-plasmid.</title>
        <authorList>
            <person name="Anda M."/>
            <person name="Iwasaki W."/>
        </authorList>
    </citation>
    <scope>NUCLEOTIDE SEQUENCE [LARGE SCALE GENOMIC DNA]</scope>
    <source>
        <strain evidence="5 6">DSM 100852</strain>
    </source>
</reference>
<dbReference type="Proteomes" id="UP001348817">
    <property type="component" value="Chromosome"/>
</dbReference>
<evidence type="ECO:0000313" key="5">
    <source>
        <dbReference type="EMBL" id="BDD10515.1"/>
    </source>
</evidence>
<dbReference type="SUPFAM" id="SSF46689">
    <property type="entry name" value="Homeodomain-like"/>
    <property type="match status" value="1"/>
</dbReference>
<dbReference type="SMART" id="SM00342">
    <property type="entry name" value="HTH_ARAC"/>
    <property type="match status" value="1"/>
</dbReference>
<dbReference type="InterPro" id="IPR009057">
    <property type="entry name" value="Homeodomain-like_sf"/>
</dbReference>
<dbReference type="KEGG" id="fax:FUAX_29470"/>
<name>A0AAU9DDH7_9BACT</name>
<dbReference type="AlphaFoldDB" id="A0AAU9DDH7"/>
<accession>A0AAU9DDH7</accession>
<feature type="domain" description="HTH araC/xylS-type" evidence="4">
    <location>
        <begin position="203"/>
        <end position="305"/>
    </location>
</feature>
<evidence type="ECO:0000259" key="4">
    <source>
        <dbReference type="PROSITE" id="PS01124"/>
    </source>
</evidence>
<dbReference type="InterPro" id="IPR018060">
    <property type="entry name" value="HTH_AraC"/>
</dbReference>
<dbReference type="Pfam" id="PF12833">
    <property type="entry name" value="HTH_18"/>
    <property type="match status" value="1"/>
</dbReference>
<dbReference type="PANTHER" id="PTHR43280">
    <property type="entry name" value="ARAC-FAMILY TRANSCRIPTIONAL REGULATOR"/>
    <property type="match status" value="1"/>
</dbReference>
<dbReference type="RefSeq" id="WP_338392065.1">
    <property type="nucleotide sequence ID" value="NZ_AP025314.1"/>
</dbReference>
<protein>
    <recommendedName>
        <fullName evidence="4">HTH araC/xylS-type domain-containing protein</fullName>
    </recommendedName>
</protein>
<keyword evidence="2" id="KW-0238">DNA-binding</keyword>
<evidence type="ECO:0000256" key="2">
    <source>
        <dbReference type="ARBA" id="ARBA00023125"/>
    </source>
</evidence>
<dbReference type="PROSITE" id="PS00041">
    <property type="entry name" value="HTH_ARAC_FAMILY_1"/>
    <property type="match status" value="1"/>
</dbReference>
<evidence type="ECO:0000313" key="6">
    <source>
        <dbReference type="Proteomes" id="UP001348817"/>
    </source>
</evidence>
<dbReference type="EMBL" id="AP025314">
    <property type="protein sequence ID" value="BDD10515.1"/>
    <property type="molecule type" value="Genomic_DNA"/>
</dbReference>
<dbReference type="Gene3D" id="1.10.10.60">
    <property type="entry name" value="Homeodomain-like"/>
    <property type="match status" value="1"/>
</dbReference>
<gene>
    <name evidence="5" type="ORF">FUAX_29470</name>
</gene>
<organism evidence="5 6">
    <name type="scientific">Fulvitalea axinellae</name>
    <dbReference type="NCBI Taxonomy" id="1182444"/>
    <lineage>
        <taxon>Bacteria</taxon>
        <taxon>Pseudomonadati</taxon>
        <taxon>Bacteroidota</taxon>
        <taxon>Cytophagia</taxon>
        <taxon>Cytophagales</taxon>
        <taxon>Persicobacteraceae</taxon>
        <taxon>Fulvitalea</taxon>
    </lineage>
</organism>
<keyword evidence="1" id="KW-0805">Transcription regulation</keyword>
<dbReference type="InterPro" id="IPR018062">
    <property type="entry name" value="HTH_AraC-typ_CS"/>
</dbReference>
<dbReference type="InterPro" id="IPR020449">
    <property type="entry name" value="Tscrpt_reg_AraC-type_HTH"/>
</dbReference>
<proteinExistence type="predicted"/>
<keyword evidence="3" id="KW-0804">Transcription</keyword>
<dbReference type="PRINTS" id="PR00032">
    <property type="entry name" value="HTHARAC"/>
</dbReference>
<dbReference type="GO" id="GO:0003700">
    <property type="term" value="F:DNA-binding transcription factor activity"/>
    <property type="evidence" value="ECO:0007669"/>
    <property type="project" value="InterPro"/>
</dbReference>
<keyword evidence="6" id="KW-1185">Reference proteome</keyword>
<dbReference type="PANTHER" id="PTHR43280:SF32">
    <property type="entry name" value="TRANSCRIPTIONAL REGULATORY PROTEIN"/>
    <property type="match status" value="1"/>
</dbReference>
<evidence type="ECO:0000256" key="1">
    <source>
        <dbReference type="ARBA" id="ARBA00023015"/>
    </source>
</evidence>
<sequence length="310" mass="35858">MRLYTDLKKYFDHAILDKKITFDDFHINKFKEFNHSLIGRYGKDIDIPHRRDFFALSITITGNITTKNVGNNSIPPKANRVIAISPYQIFSIKKPTQEAINSLNAVRNGFTVAFKNTFYPVASQTPELQTLFPFFKMHTASHYSLNNADLDEVRTVLEKMHKQSQCREAYSRELTQALLMQLLYLIKKAIVDKCEEAHQNRYYEITSQFEDCISKNRNDYFSIGEYAQRLNISPIYLSECVKNATGRTAKQIVNDYKIQHAQAELLQSNKPIAQISDEIGFAQVSTFIHFFKREVGMTPSAYRKHSKSNL</sequence>
<dbReference type="PROSITE" id="PS01124">
    <property type="entry name" value="HTH_ARAC_FAMILY_2"/>
    <property type="match status" value="1"/>
</dbReference>
<evidence type="ECO:0000256" key="3">
    <source>
        <dbReference type="ARBA" id="ARBA00023163"/>
    </source>
</evidence>